<dbReference type="Pfam" id="PF01814">
    <property type="entry name" value="Hemerythrin"/>
    <property type="match status" value="1"/>
</dbReference>
<dbReference type="Proteomes" id="UP000050497">
    <property type="component" value="Unassembled WGS sequence"/>
</dbReference>
<dbReference type="InterPro" id="IPR012312">
    <property type="entry name" value="Hemerythrin-like"/>
</dbReference>
<reference evidence="2 4" key="1">
    <citation type="submission" date="2015-09" db="EMBL/GenBank/DDBJ databases">
        <title>Identification and resolution of microdiversity through metagenomic sequencing of parallel consortia.</title>
        <authorList>
            <person name="Nelson W.C."/>
            <person name="Romine M.F."/>
            <person name="Lindemann S.R."/>
        </authorList>
    </citation>
    <scope>NUCLEOTIDE SEQUENCE [LARGE SCALE GENOMIC DNA]</scope>
    <source>
        <strain evidence="2">HL-109</strain>
    </source>
</reference>
<dbReference type="EMBL" id="LJSX01000017">
    <property type="protein sequence ID" value="KPQ10207.1"/>
    <property type="molecule type" value="Genomic_DNA"/>
</dbReference>
<evidence type="ECO:0000313" key="4">
    <source>
        <dbReference type="Proteomes" id="UP000050497"/>
    </source>
</evidence>
<name>A0A0P7ZZ07_9HYPH</name>
<evidence type="ECO:0000313" key="3">
    <source>
        <dbReference type="EMBL" id="SCC80943.1"/>
    </source>
</evidence>
<dbReference type="EMBL" id="FMBM01000002">
    <property type="protein sequence ID" value="SCC80943.1"/>
    <property type="molecule type" value="Genomic_DNA"/>
</dbReference>
<gene>
    <name evidence="3" type="ORF">GA0071312_1873</name>
    <name evidence="2" type="ORF">HLUCCO17_11455</name>
</gene>
<evidence type="ECO:0000313" key="5">
    <source>
        <dbReference type="Proteomes" id="UP000182800"/>
    </source>
</evidence>
<sequence>MIDDIPFLDDETRPRAPAIPDATEADRAHGRRLSLFHRFHLQQMATIARAISALEQGTGDAAALAREIGDMAMLDNFRRVGTLCGQECQMLTLHHTIEDQEIFPRLREQSAGLRAVIDRLSQEHEIVHTLLERLEQAAIAIMRTPSPQALKDVRAVFDALHAVVASHFGYEENELAEALGYYRVPL</sequence>
<comment type="caution">
    <text evidence="2">The sequence shown here is derived from an EMBL/GenBank/DDBJ whole genome shotgun (WGS) entry which is preliminary data.</text>
</comment>
<dbReference type="AlphaFoldDB" id="A0A0P7ZZ07"/>
<proteinExistence type="predicted"/>
<dbReference type="Gene3D" id="1.20.120.520">
    <property type="entry name" value="nmb1532 protein domain like"/>
    <property type="match status" value="1"/>
</dbReference>
<organism evidence="2 4">
    <name type="scientific">Saliniramus fredricksonii</name>
    <dbReference type="NCBI Taxonomy" id="1653334"/>
    <lineage>
        <taxon>Bacteria</taxon>
        <taxon>Pseudomonadati</taxon>
        <taxon>Pseudomonadota</taxon>
        <taxon>Alphaproteobacteria</taxon>
        <taxon>Hyphomicrobiales</taxon>
        <taxon>Salinarimonadaceae</taxon>
        <taxon>Saliniramus</taxon>
    </lineage>
</organism>
<reference evidence="3 5" key="2">
    <citation type="submission" date="2016-08" db="EMBL/GenBank/DDBJ databases">
        <authorList>
            <person name="Varghese N."/>
            <person name="Submissions Spin"/>
        </authorList>
    </citation>
    <scope>NUCLEOTIDE SEQUENCE [LARGE SCALE GENOMIC DNA]</scope>
    <source>
        <strain evidence="3 5">HL-109</strain>
    </source>
</reference>
<keyword evidence="5" id="KW-1185">Reference proteome</keyword>
<dbReference type="RefSeq" id="WP_074444746.1">
    <property type="nucleotide sequence ID" value="NZ_FMBM01000002.1"/>
</dbReference>
<dbReference type="Proteomes" id="UP000182800">
    <property type="component" value="Unassembled WGS sequence"/>
</dbReference>
<evidence type="ECO:0000313" key="2">
    <source>
        <dbReference type="EMBL" id="KPQ10207.1"/>
    </source>
</evidence>
<feature type="domain" description="Hemerythrin-like" evidence="1">
    <location>
        <begin position="62"/>
        <end position="178"/>
    </location>
</feature>
<evidence type="ECO:0000259" key="1">
    <source>
        <dbReference type="Pfam" id="PF01814"/>
    </source>
</evidence>
<accession>A0A0P7ZZ07</accession>
<dbReference type="CDD" id="cd12108">
    <property type="entry name" value="Hr-like"/>
    <property type="match status" value="1"/>
</dbReference>
<protein>
    <submittedName>
        <fullName evidence="2 3">Hemerythrin HHE cation binding domain</fullName>
    </submittedName>
</protein>